<dbReference type="PRINTS" id="PR00413">
    <property type="entry name" value="HADHALOGNASE"/>
</dbReference>
<evidence type="ECO:0000313" key="1">
    <source>
        <dbReference type="EMBL" id="KPL80355.1"/>
    </source>
</evidence>
<dbReference type="InterPro" id="IPR023198">
    <property type="entry name" value="PGP-like_dom2"/>
</dbReference>
<dbReference type="SUPFAM" id="SSF56784">
    <property type="entry name" value="HAD-like"/>
    <property type="match status" value="1"/>
</dbReference>
<comment type="caution">
    <text evidence="1">The sequence shown here is derived from an EMBL/GenBank/DDBJ whole genome shotgun (WGS) entry which is preliminary data.</text>
</comment>
<dbReference type="EMBL" id="LGKP01000040">
    <property type="protein sequence ID" value="KPL80355.1"/>
    <property type="molecule type" value="Genomic_DNA"/>
</dbReference>
<dbReference type="SFLD" id="SFLDG01135">
    <property type="entry name" value="C1.5.6:_HAD__Beta-PGM__Phospha"/>
    <property type="match status" value="1"/>
</dbReference>
<dbReference type="InterPro" id="IPR041492">
    <property type="entry name" value="HAD_2"/>
</dbReference>
<sequence>MVNSQQIQLLAFDLDGTLVDSAQGIVDTVNQVLAEHGFAGAEYRQIAPWIGLPLQVFWERLTDFLPENYAILTERYRTIYREIAIPSSRLFVGVAETISELKSAGYRLTIASSKITPVSAAVLQQVGLFEYFDLLMGNDSVTQPKPHAEMLEKTLAYFGLNSAQALMIGDTTHDITLGHNAQVASVAITTGTHDVATLSAAQPAAILNQLRELPAWLAQSAQR</sequence>
<reference evidence="1 2" key="1">
    <citation type="submission" date="2015-07" db="EMBL/GenBank/DDBJ databases">
        <title>Whole genome sequence of Herpetosiphon geysericola DSM 7119.</title>
        <authorList>
            <person name="Hemp J."/>
            <person name="Ward L.M."/>
            <person name="Pace L.A."/>
            <person name="Fischer W.W."/>
        </authorList>
    </citation>
    <scope>NUCLEOTIDE SEQUENCE [LARGE SCALE GENOMIC DNA]</scope>
    <source>
        <strain evidence="1 2">DSM 7119</strain>
    </source>
</reference>
<dbReference type="InterPro" id="IPR023214">
    <property type="entry name" value="HAD_sf"/>
</dbReference>
<protein>
    <recommendedName>
        <fullName evidence="3">Haloacid dehalogenase</fullName>
    </recommendedName>
</protein>
<accession>A0A0P6XJS0</accession>
<organism evidence="1 2">
    <name type="scientific">Herpetosiphon geysericola</name>
    <dbReference type="NCBI Taxonomy" id="70996"/>
    <lineage>
        <taxon>Bacteria</taxon>
        <taxon>Bacillati</taxon>
        <taxon>Chloroflexota</taxon>
        <taxon>Chloroflexia</taxon>
        <taxon>Herpetosiphonales</taxon>
        <taxon>Herpetosiphonaceae</taxon>
        <taxon>Herpetosiphon</taxon>
    </lineage>
</organism>
<dbReference type="PANTHER" id="PTHR43434">
    <property type="entry name" value="PHOSPHOGLYCOLATE PHOSPHATASE"/>
    <property type="match status" value="1"/>
</dbReference>
<evidence type="ECO:0008006" key="3">
    <source>
        <dbReference type="Google" id="ProtNLM"/>
    </source>
</evidence>
<dbReference type="RefSeq" id="WP_054537252.1">
    <property type="nucleotide sequence ID" value="NZ_LGKP01000040.1"/>
</dbReference>
<dbReference type="Gene3D" id="1.10.150.240">
    <property type="entry name" value="Putative phosphatase, domain 2"/>
    <property type="match status" value="1"/>
</dbReference>
<proteinExistence type="predicted"/>
<dbReference type="STRING" id="70996.SE18_25310"/>
<dbReference type="PANTHER" id="PTHR43434:SF24">
    <property type="entry name" value="HYDROLASE-RELATED"/>
    <property type="match status" value="1"/>
</dbReference>
<dbReference type="Pfam" id="PF13419">
    <property type="entry name" value="HAD_2"/>
    <property type="match status" value="1"/>
</dbReference>
<dbReference type="GO" id="GO:0008967">
    <property type="term" value="F:phosphoglycolate phosphatase activity"/>
    <property type="evidence" value="ECO:0007669"/>
    <property type="project" value="TreeGrafter"/>
</dbReference>
<dbReference type="SFLD" id="SFLDG01129">
    <property type="entry name" value="C1.5:_HAD__Beta-PGM__Phosphata"/>
    <property type="match status" value="1"/>
</dbReference>
<dbReference type="InterPro" id="IPR036412">
    <property type="entry name" value="HAD-like_sf"/>
</dbReference>
<dbReference type="GO" id="GO:0005829">
    <property type="term" value="C:cytosol"/>
    <property type="evidence" value="ECO:0007669"/>
    <property type="project" value="TreeGrafter"/>
</dbReference>
<dbReference type="OrthoDB" id="9792518at2"/>
<dbReference type="GO" id="GO:0006281">
    <property type="term" value="P:DNA repair"/>
    <property type="evidence" value="ECO:0007669"/>
    <property type="project" value="TreeGrafter"/>
</dbReference>
<dbReference type="NCBIfam" id="TIGR01549">
    <property type="entry name" value="HAD-SF-IA-v1"/>
    <property type="match status" value="1"/>
</dbReference>
<name>A0A0P6XJS0_9CHLR</name>
<dbReference type="InterPro" id="IPR006439">
    <property type="entry name" value="HAD-SF_hydro_IA"/>
</dbReference>
<dbReference type="Gene3D" id="3.40.50.1000">
    <property type="entry name" value="HAD superfamily/HAD-like"/>
    <property type="match status" value="1"/>
</dbReference>
<gene>
    <name evidence="1" type="ORF">SE18_25310</name>
</gene>
<dbReference type="FunFam" id="3.40.50.1000:FF:000022">
    <property type="entry name" value="Phosphoglycolate phosphatase"/>
    <property type="match status" value="1"/>
</dbReference>
<dbReference type="InterPro" id="IPR050155">
    <property type="entry name" value="HAD-like_hydrolase_sf"/>
</dbReference>
<keyword evidence="2" id="KW-1185">Reference proteome</keyword>
<dbReference type="SFLD" id="SFLDS00003">
    <property type="entry name" value="Haloacid_Dehalogenase"/>
    <property type="match status" value="1"/>
</dbReference>
<evidence type="ECO:0000313" key="2">
    <source>
        <dbReference type="Proteomes" id="UP000050277"/>
    </source>
</evidence>
<dbReference type="Proteomes" id="UP000050277">
    <property type="component" value="Unassembled WGS sequence"/>
</dbReference>
<dbReference type="AlphaFoldDB" id="A0A0P6XJS0"/>